<dbReference type="PANTHER" id="PTHR30024:SF47">
    <property type="entry name" value="TAURINE-BINDING PERIPLASMIC PROTEIN"/>
    <property type="match status" value="1"/>
</dbReference>
<feature type="signal peptide" evidence="4">
    <location>
        <begin position="1"/>
        <end position="26"/>
    </location>
</feature>
<dbReference type="PROSITE" id="PS51318">
    <property type="entry name" value="TAT"/>
    <property type="match status" value="1"/>
</dbReference>
<organism evidence="6 7">
    <name type="scientific">Acidovorax temperans</name>
    <dbReference type="NCBI Taxonomy" id="80878"/>
    <lineage>
        <taxon>Bacteria</taxon>
        <taxon>Pseudomonadati</taxon>
        <taxon>Pseudomonadota</taxon>
        <taxon>Betaproteobacteria</taxon>
        <taxon>Burkholderiales</taxon>
        <taxon>Comamonadaceae</taxon>
        <taxon>Acidovorax</taxon>
    </lineage>
</organism>
<evidence type="ECO:0000313" key="6">
    <source>
        <dbReference type="EMBL" id="TQM99425.1"/>
    </source>
</evidence>
<evidence type="ECO:0000259" key="5">
    <source>
        <dbReference type="Pfam" id="PF09084"/>
    </source>
</evidence>
<dbReference type="Gene3D" id="3.40.190.10">
    <property type="entry name" value="Periplasmic binding protein-like II"/>
    <property type="match status" value="2"/>
</dbReference>
<accession>A0A543KWH2</accession>
<dbReference type="Pfam" id="PF09084">
    <property type="entry name" value="NMT1"/>
    <property type="match status" value="1"/>
</dbReference>
<evidence type="ECO:0000256" key="3">
    <source>
        <dbReference type="ARBA" id="ARBA00022729"/>
    </source>
</evidence>
<gene>
    <name evidence="6" type="ORF">BDD18_4082</name>
</gene>
<evidence type="ECO:0000313" key="7">
    <source>
        <dbReference type="Proteomes" id="UP000316993"/>
    </source>
</evidence>
<evidence type="ECO:0000256" key="1">
    <source>
        <dbReference type="ARBA" id="ARBA00004418"/>
    </source>
</evidence>
<comment type="subcellular location">
    <subcellularLocation>
        <location evidence="1">Periplasm</location>
    </subcellularLocation>
</comment>
<dbReference type="EMBL" id="VFPV01000004">
    <property type="protein sequence ID" value="TQM99425.1"/>
    <property type="molecule type" value="Genomic_DNA"/>
</dbReference>
<sequence>MISRRQFGAMGVAASGALAFPMIARAQSTDTLRISWTNTVAVGAQMVHTLKNTDIAERNGLKLDLIQLSNTPAISESVVSGASDIGIVSDFGAVTLMAAGVPVVPFAHQCTFRSAIMVTKNSGIKSMAELKGKKIYGLFGITAYQNAQEAVRKAGLQVGKDVQFVNIATTELSDAVRAQKIEAFFIWDPWVANFEHAGMAHVLSHNLSPAMIAQAKTSTLDKNPEAIKRFLRAQSQALFFAANNHELTNGWFRSLEPAKNIPLEVIEAASSFDPHWSAKKLSAIKAALSPKALENMDKMGEWGVAEKLLPRAPKASQLARVDLAAAVDKELATSNFDWKSVKVRG</sequence>
<dbReference type="AlphaFoldDB" id="A0A543KWH2"/>
<dbReference type="PANTHER" id="PTHR30024">
    <property type="entry name" value="ALIPHATIC SULFONATES-BINDING PROTEIN-RELATED"/>
    <property type="match status" value="1"/>
</dbReference>
<proteinExistence type="inferred from homology"/>
<keyword evidence="3 4" id="KW-0732">Signal</keyword>
<dbReference type="RefSeq" id="WP_142085516.1">
    <property type="nucleotide sequence ID" value="NZ_VFPV01000004.1"/>
</dbReference>
<feature type="domain" description="SsuA/THI5-like" evidence="5">
    <location>
        <begin position="58"/>
        <end position="244"/>
    </location>
</feature>
<comment type="similarity">
    <text evidence="2">Belongs to the bacterial solute-binding protein SsuA/TauA family.</text>
</comment>
<dbReference type="InterPro" id="IPR015168">
    <property type="entry name" value="SsuA/THI5"/>
</dbReference>
<name>A0A543KWH2_9BURK</name>
<dbReference type="InterPro" id="IPR006311">
    <property type="entry name" value="TAT_signal"/>
</dbReference>
<dbReference type="GO" id="GO:0042597">
    <property type="term" value="C:periplasmic space"/>
    <property type="evidence" value="ECO:0007669"/>
    <property type="project" value="UniProtKB-SubCell"/>
</dbReference>
<dbReference type="Proteomes" id="UP000316993">
    <property type="component" value="Unassembled WGS sequence"/>
</dbReference>
<dbReference type="SUPFAM" id="SSF53850">
    <property type="entry name" value="Periplasmic binding protein-like II"/>
    <property type="match status" value="1"/>
</dbReference>
<feature type="chain" id="PRO_5021953814" evidence="4">
    <location>
        <begin position="27"/>
        <end position="345"/>
    </location>
</feature>
<evidence type="ECO:0000256" key="4">
    <source>
        <dbReference type="SAM" id="SignalP"/>
    </source>
</evidence>
<comment type="caution">
    <text evidence="6">The sequence shown here is derived from an EMBL/GenBank/DDBJ whole genome shotgun (WGS) entry which is preliminary data.</text>
</comment>
<evidence type="ECO:0000256" key="2">
    <source>
        <dbReference type="ARBA" id="ARBA00010742"/>
    </source>
</evidence>
<protein>
    <submittedName>
        <fullName evidence="6">Sulfonate transport system substrate-binding protein</fullName>
    </submittedName>
</protein>
<reference evidence="6 7" key="1">
    <citation type="submission" date="2019-06" db="EMBL/GenBank/DDBJ databases">
        <title>Genomic Encyclopedia of Archaeal and Bacterial Type Strains, Phase II (KMG-II): from individual species to whole genera.</title>
        <authorList>
            <person name="Goeker M."/>
        </authorList>
    </citation>
    <scope>NUCLEOTIDE SEQUENCE [LARGE SCALE GENOMIC DNA]</scope>
    <source>
        <strain evidence="6 7">DSM 7270</strain>
    </source>
</reference>